<feature type="region of interest" description="Disordered" evidence="1">
    <location>
        <begin position="1"/>
        <end position="59"/>
    </location>
</feature>
<dbReference type="AlphaFoldDB" id="A0AAE0MKE6"/>
<feature type="compositionally biased region" description="Polar residues" evidence="1">
    <location>
        <begin position="136"/>
        <end position="146"/>
    </location>
</feature>
<dbReference type="RefSeq" id="XP_062676520.1">
    <property type="nucleotide sequence ID" value="XM_062823745.1"/>
</dbReference>
<dbReference type="GeneID" id="87860899"/>
<accession>A0AAE0MKE6</accession>
<feature type="compositionally biased region" description="Polar residues" evidence="1">
    <location>
        <begin position="45"/>
        <end position="59"/>
    </location>
</feature>
<comment type="caution">
    <text evidence="2">The sequence shown here is derived from an EMBL/GenBank/DDBJ whole genome shotgun (WGS) entry which is preliminary data.</text>
</comment>
<feature type="non-terminal residue" evidence="2">
    <location>
        <position position="146"/>
    </location>
</feature>
<dbReference type="EMBL" id="JAUEPP010000011">
    <property type="protein sequence ID" value="KAK3334354.1"/>
    <property type="molecule type" value="Genomic_DNA"/>
</dbReference>
<evidence type="ECO:0000256" key="1">
    <source>
        <dbReference type="SAM" id="MobiDB-lite"/>
    </source>
</evidence>
<feature type="compositionally biased region" description="Basic and acidic residues" evidence="1">
    <location>
        <begin position="126"/>
        <end position="135"/>
    </location>
</feature>
<feature type="region of interest" description="Disordered" evidence="1">
    <location>
        <begin position="75"/>
        <end position="146"/>
    </location>
</feature>
<proteinExistence type="predicted"/>
<keyword evidence="3" id="KW-1185">Reference proteome</keyword>
<protein>
    <submittedName>
        <fullName evidence="2">Uncharacterized protein</fullName>
    </submittedName>
</protein>
<reference evidence="2" key="2">
    <citation type="submission" date="2023-06" db="EMBL/GenBank/DDBJ databases">
        <authorList>
            <consortium name="Lawrence Berkeley National Laboratory"/>
            <person name="Haridas S."/>
            <person name="Hensen N."/>
            <person name="Bonometti L."/>
            <person name="Westerberg I."/>
            <person name="Brannstrom I.O."/>
            <person name="Guillou S."/>
            <person name="Cros-Aarteil S."/>
            <person name="Calhoun S."/>
            <person name="Kuo A."/>
            <person name="Mondo S."/>
            <person name="Pangilinan J."/>
            <person name="Riley R."/>
            <person name="Labutti K."/>
            <person name="Andreopoulos B."/>
            <person name="Lipzen A."/>
            <person name="Chen C."/>
            <person name="Yanf M."/>
            <person name="Daum C."/>
            <person name="Ng V."/>
            <person name="Clum A."/>
            <person name="Steindorff A."/>
            <person name="Ohm R."/>
            <person name="Martin F."/>
            <person name="Silar P."/>
            <person name="Natvig D."/>
            <person name="Lalanne C."/>
            <person name="Gautier V."/>
            <person name="Ament-Velasquez S.L."/>
            <person name="Kruys A."/>
            <person name="Hutchinson M.I."/>
            <person name="Powell A.J."/>
            <person name="Barry K."/>
            <person name="Miller A.N."/>
            <person name="Grigoriev I.V."/>
            <person name="Debuchy R."/>
            <person name="Gladieux P."/>
            <person name="Thoren M.H."/>
            <person name="Johannesson H."/>
        </authorList>
    </citation>
    <scope>NUCLEOTIDE SEQUENCE</scope>
    <source>
        <strain evidence="2">CBS 560.94</strain>
    </source>
</reference>
<feature type="compositionally biased region" description="Basic and acidic residues" evidence="1">
    <location>
        <begin position="9"/>
        <end position="20"/>
    </location>
</feature>
<reference evidence="2" key="1">
    <citation type="journal article" date="2023" name="Mol. Phylogenet. Evol.">
        <title>Genome-scale phylogeny and comparative genomics of the fungal order Sordariales.</title>
        <authorList>
            <person name="Hensen N."/>
            <person name="Bonometti L."/>
            <person name="Westerberg I."/>
            <person name="Brannstrom I.O."/>
            <person name="Guillou S."/>
            <person name="Cros-Aarteil S."/>
            <person name="Calhoun S."/>
            <person name="Haridas S."/>
            <person name="Kuo A."/>
            <person name="Mondo S."/>
            <person name="Pangilinan J."/>
            <person name="Riley R."/>
            <person name="LaButti K."/>
            <person name="Andreopoulos B."/>
            <person name="Lipzen A."/>
            <person name="Chen C."/>
            <person name="Yan M."/>
            <person name="Daum C."/>
            <person name="Ng V."/>
            <person name="Clum A."/>
            <person name="Steindorff A."/>
            <person name="Ohm R.A."/>
            <person name="Martin F."/>
            <person name="Silar P."/>
            <person name="Natvig D.O."/>
            <person name="Lalanne C."/>
            <person name="Gautier V."/>
            <person name="Ament-Velasquez S.L."/>
            <person name="Kruys A."/>
            <person name="Hutchinson M.I."/>
            <person name="Powell A.J."/>
            <person name="Barry K."/>
            <person name="Miller A.N."/>
            <person name="Grigoriev I.V."/>
            <person name="Debuchy R."/>
            <person name="Gladieux P."/>
            <person name="Hiltunen Thoren M."/>
            <person name="Johannesson H."/>
        </authorList>
    </citation>
    <scope>NUCLEOTIDE SEQUENCE</scope>
    <source>
        <strain evidence="2">CBS 560.94</strain>
    </source>
</reference>
<dbReference type="Proteomes" id="UP001278500">
    <property type="component" value="Unassembled WGS sequence"/>
</dbReference>
<evidence type="ECO:0000313" key="2">
    <source>
        <dbReference type="EMBL" id="KAK3334354.1"/>
    </source>
</evidence>
<gene>
    <name evidence="2" type="ORF">B0H65DRAFT_391032</name>
</gene>
<organism evidence="2 3">
    <name type="scientific">Neurospora tetraspora</name>
    <dbReference type="NCBI Taxonomy" id="94610"/>
    <lineage>
        <taxon>Eukaryota</taxon>
        <taxon>Fungi</taxon>
        <taxon>Dikarya</taxon>
        <taxon>Ascomycota</taxon>
        <taxon>Pezizomycotina</taxon>
        <taxon>Sordariomycetes</taxon>
        <taxon>Sordariomycetidae</taxon>
        <taxon>Sordariales</taxon>
        <taxon>Sordariaceae</taxon>
        <taxon>Neurospora</taxon>
    </lineage>
</organism>
<feature type="non-terminal residue" evidence="2">
    <location>
        <position position="1"/>
    </location>
</feature>
<sequence length="146" mass="16319">DLAAPQTKRMPEEPIRDTPSRKRLKMCPDEDPTANTPAPAHQSIKDNSPQNTKAPLNTALWNDTTREVYEHLKDRAEKLEDAPIHSMVDASSSKKDSPKSDAPSEDGTRRNIYETLLGRIQSTLKQLHDQQEQEKMGQSSADPTSS</sequence>
<evidence type="ECO:0000313" key="3">
    <source>
        <dbReference type="Proteomes" id="UP001278500"/>
    </source>
</evidence>
<name>A0AAE0MKE6_9PEZI</name>